<evidence type="ECO:0000256" key="2">
    <source>
        <dbReference type="ARBA" id="ARBA00023004"/>
    </source>
</evidence>
<dbReference type="STRING" id="391625.PPSIR1_01317"/>
<sequence length="270" mass="30294">MSERREQFERDGFLVLPEFVSAEACAGLRRAIEGLLAEADLEALSTVFDTDGQGHDEDDYFLDSGAEVRFFLEPERDGGAKRVNKIGHGMHDRIPEFDRFSRSPALASLVRELGVAEPLLLQSMVIFKPPRVGADVPPHQDATFLYTEPVSVIGFWFALEDASVDNGCLRVLPGAHRPPLGGLRQRHHRRGRETWTETLDERPWPEAGWLPLEVSAGTLVVFDGLMPHRSSANRSERSRWAYTIHTIDGAAHYAEDNWLQRPADAPLRGF</sequence>
<dbReference type="PANTHER" id="PTHR20883">
    <property type="entry name" value="PHYTANOYL-COA DIOXYGENASE DOMAIN CONTAINING 1"/>
    <property type="match status" value="1"/>
</dbReference>
<dbReference type="PANTHER" id="PTHR20883:SF15">
    <property type="entry name" value="PHYTANOYL-COA DIOXYGENASE DOMAIN-CONTAINING PROTEIN 1"/>
    <property type="match status" value="1"/>
</dbReference>
<dbReference type="Proteomes" id="UP000005801">
    <property type="component" value="Unassembled WGS sequence"/>
</dbReference>
<dbReference type="OrthoDB" id="9791262at2"/>
<protein>
    <submittedName>
        <fullName evidence="3">Protein involved in biosynthesis of mitomycin antibiotics/polyketide fumonisin</fullName>
    </submittedName>
</protein>
<keyword evidence="1" id="KW-0479">Metal-binding</keyword>
<dbReference type="RefSeq" id="WP_006972959.1">
    <property type="nucleotide sequence ID" value="NZ_ABCS01000039.1"/>
</dbReference>
<dbReference type="AlphaFoldDB" id="A6G8B4"/>
<evidence type="ECO:0000313" key="3">
    <source>
        <dbReference type="EMBL" id="EDM77824.1"/>
    </source>
</evidence>
<organism evidence="3 4">
    <name type="scientific">Plesiocystis pacifica SIR-1</name>
    <dbReference type="NCBI Taxonomy" id="391625"/>
    <lineage>
        <taxon>Bacteria</taxon>
        <taxon>Pseudomonadati</taxon>
        <taxon>Myxococcota</taxon>
        <taxon>Polyangia</taxon>
        <taxon>Nannocystales</taxon>
        <taxon>Nannocystaceae</taxon>
        <taxon>Plesiocystis</taxon>
    </lineage>
</organism>
<keyword evidence="2" id="KW-0408">Iron</keyword>
<proteinExistence type="predicted"/>
<dbReference type="SUPFAM" id="SSF51197">
    <property type="entry name" value="Clavaminate synthase-like"/>
    <property type="match status" value="1"/>
</dbReference>
<dbReference type="eggNOG" id="COG5285">
    <property type="taxonomic scope" value="Bacteria"/>
</dbReference>
<evidence type="ECO:0000313" key="4">
    <source>
        <dbReference type="Proteomes" id="UP000005801"/>
    </source>
</evidence>
<dbReference type="Gene3D" id="2.60.120.620">
    <property type="entry name" value="q2cbj1_9rhob like domain"/>
    <property type="match status" value="1"/>
</dbReference>
<gene>
    <name evidence="3" type="ORF">PPSIR1_01317</name>
</gene>
<dbReference type="EMBL" id="ABCS01000039">
    <property type="protein sequence ID" value="EDM77824.1"/>
    <property type="molecule type" value="Genomic_DNA"/>
</dbReference>
<accession>A6G8B4</accession>
<reference evidence="3 4" key="1">
    <citation type="submission" date="2007-06" db="EMBL/GenBank/DDBJ databases">
        <authorList>
            <person name="Shimkets L."/>
            <person name="Ferriera S."/>
            <person name="Johnson J."/>
            <person name="Kravitz S."/>
            <person name="Beeson K."/>
            <person name="Sutton G."/>
            <person name="Rogers Y.-H."/>
            <person name="Friedman R."/>
            <person name="Frazier M."/>
            <person name="Venter J.C."/>
        </authorList>
    </citation>
    <scope>NUCLEOTIDE SEQUENCE [LARGE SCALE GENOMIC DNA]</scope>
    <source>
        <strain evidence="3 4">SIR-1</strain>
    </source>
</reference>
<dbReference type="Pfam" id="PF05721">
    <property type="entry name" value="PhyH"/>
    <property type="match status" value="1"/>
</dbReference>
<evidence type="ECO:0000256" key="1">
    <source>
        <dbReference type="ARBA" id="ARBA00022723"/>
    </source>
</evidence>
<dbReference type="GO" id="GO:0005506">
    <property type="term" value="F:iron ion binding"/>
    <property type="evidence" value="ECO:0007669"/>
    <property type="project" value="UniProtKB-ARBA"/>
</dbReference>
<keyword evidence="4" id="KW-1185">Reference proteome</keyword>
<name>A6G8B4_9BACT</name>
<comment type="caution">
    <text evidence="3">The sequence shown here is derived from an EMBL/GenBank/DDBJ whole genome shotgun (WGS) entry which is preliminary data.</text>
</comment>
<dbReference type="GO" id="GO:0016706">
    <property type="term" value="F:2-oxoglutarate-dependent dioxygenase activity"/>
    <property type="evidence" value="ECO:0007669"/>
    <property type="project" value="UniProtKB-ARBA"/>
</dbReference>
<dbReference type="InterPro" id="IPR008775">
    <property type="entry name" value="Phytyl_CoA_dOase-like"/>
</dbReference>